<evidence type="ECO:0000313" key="1">
    <source>
        <dbReference type="EMBL" id="CAH2051881.1"/>
    </source>
</evidence>
<dbReference type="EMBL" id="OU466859">
    <property type="protein sequence ID" value="CAH2051881.1"/>
    <property type="molecule type" value="Genomic_DNA"/>
</dbReference>
<dbReference type="GO" id="GO:0042147">
    <property type="term" value="P:retrograde transport, endosome to Golgi"/>
    <property type="evidence" value="ECO:0007669"/>
    <property type="project" value="InterPro"/>
</dbReference>
<accession>A0AAU9RY94</accession>
<dbReference type="GO" id="GO:0005829">
    <property type="term" value="C:cytosol"/>
    <property type="evidence" value="ECO:0007669"/>
    <property type="project" value="GOC"/>
</dbReference>
<gene>
    <name evidence="1" type="ORF">TAV2_LOCUS9327</name>
</gene>
<protein>
    <submittedName>
        <fullName evidence="1">Uncharacterized protein</fullName>
    </submittedName>
</protein>
<name>A0AAU9RY94_THLAR</name>
<organism evidence="1 2">
    <name type="scientific">Thlaspi arvense</name>
    <name type="common">Field penny-cress</name>
    <dbReference type="NCBI Taxonomy" id="13288"/>
    <lineage>
        <taxon>Eukaryota</taxon>
        <taxon>Viridiplantae</taxon>
        <taxon>Streptophyta</taxon>
        <taxon>Embryophyta</taxon>
        <taxon>Tracheophyta</taxon>
        <taxon>Spermatophyta</taxon>
        <taxon>Magnoliopsida</taxon>
        <taxon>eudicotyledons</taxon>
        <taxon>Gunneridae</taxon>
        <taxon>Pentapetalae</taxon>
        <taxon>rosids</taxon>
        <taxon>malvids</taxon>
        <taxon>Brassicales</taxon>
        <taxon>Brassicaceae</taxon>
        <taxon>Thlaspideae</taxon>
        <taxon>Thlaspi</taxon>
    </lineage>
</organism>
<proteinExistence type="predicted"/>
<keyword evidence="2" id="KW-1185">Reference proteome</keyword>
<dbReference type="PANTHER" id="PTHR11099:SF0">
    <property type="entry name" value="VACUOLAR PROTEIN SORTING-ASSOCIATED PROTEIN 35"/>
    <property type="match status" value="1"/>
</dbReference>
<dbReference type="GO" id="GO:0006886">
    <property type="term" value="P:intracellular protein transport"/>
    <property type="evidence" value="ECO:0007669"/>
    <property type="project" value="TreeGrafter"/>
</dbReference>
<dbReference type="InterPro" id="IPR005378">
    <property type="entry name" value="Vps35"/>
</dbReference>
<evidence type="ECO:0000313" key="2">
    <source>
        <dbReference type="Proteomes" id="UP000836841"/>
    </source>
</evidence>
<reference evidence="1 2" key="1">
    <citation type="submission" date="2022-03" db="EMBL/GenBank/DDBJ databases">
        <authorList>
            <person name="Nunn A."/>
            <person name="Chopra R."/>
            <person name="Nunn A."/>
            <person name="Contreras Garrido A."/>
        </authorList>
    </citation>
    <scope>NUCLEOTIDE SEQUENCE [LARGE SCALE GENOMIC DNA]</scope>
</reference>
<dbReference type="GO" id="GO:0030906">
    <property type="term" value="C:retromer, cargo-selective complex"/>
    <property type="evidence" value="ECO:0007669"/>
    <property type="project" value="InterPro"/>
</dbReference>
<dbReference type="AlphaFoldDB" id="A0AAU9RY94"/>
<sequence>MCLYRNPLELSICVDSMLSELSTSKLSPHKYYELSIRAFDELKKLESFFRDETWRGCSIAELYELVQHAGACDLQKSSHHKWELWIFFAGY</sequence>
<dbReference type="PANTHER" id="PTHR11099">
    <property type="entry name" value="VACUOLAR SORTING PROTEIN 35"/>
    <property type="match status" value="1"/>
</dbReference>
<dbReference type="GO" id="GO:0005770">
    <property type="term" value="C:late endosome"/>
    <property type="evidence" value="ECO:0007669"/>
    <property type="project" value="TreeGrafter"/>
</dbReference>
<dbReference type="Pfam" id="PF03635">
    <property type="entry name" value="Vps35"/>
    <property type="match status" value="1"/>
</dbReference>
<dbReference type="Proteomes" id="UP000836841">
    <property type="component" value="Chromosome 3"/>
</dbReference>